<reference evidence="1 2" key="1">
    <citation type="journal article" date="2018" name="Nat. Genet.">
        <title>The Rosa genome provides new insights in the design of modern roses.</title>
        <authorList>
            <person name="Bendahmane M."/>
        </authorList>
    </citation>
    <scope>NUCLEOTIDE SEQUENCE [LARGE SCALE GENOMIC DNA]</scope>
    <source>
        <strain evidence="2">cv. Old Blush</strain>
    </source>
</reference>
<accession>A0A2P6PXL0</accession>
<dbReference type="OMA" id="YPWVIKS"/>
<dbReference type="STRING" id="74649.A0A2P6PXL0"/>
<dbReference type="GO" id="GO:0005737">
    <property type="term" value="C:cytoplasm"/>
    <property type="evidence" value="ECO:0007669"/>
    <property type="project" value="EnsemblPlants"/>
</dbReference>
<keyword evidence="2" id="KW-1185">Reference proteome</keyword>
<dbReference type="OrthoDB" id="619536at2759"/>
<dbReference type="Pfam" id="PF08568">
    <property type="entry name" value="Kinetochor_Ybp2"/>
    <property type="match status" value="1"/>
</dbReference>
<dbReference type="InterPro" id="IPR013877">
    <property type="entry name" value="YAP-bd/ALF4/Glomulin"/>
</dbReference>
<dbReference type="Gramene" id="PRQ26673">
    <property type="protein sequence ID" value="PRQ26673"/>
    <property type="gene ID" value="RchiOBHm_Chr6g0297191"/>
</dbReference>
<protein>
    <submittedName>
        <fullName evidence="1">Putative YAP-binding/ALF4/Glomulin</fullName>
    </submittedName>
</protein>
<name>A0A2P6PXL0_ROSCH</name>
<organism evidence="1 2">
    <name type="scientific">Rosa chinensis</name>
    <name type="common">China rose</name>
    <dbReference type="NCBI Taxonomy" id="74649"/>
    <lineage>
        <taxon>Eukaryota</taxon>
        <taxon>Viridiplantae</taxon>
        <taxon>Streptophyta</taxon>
        <taxon>Embryophyta</taxon>
        <taxon>Tracheophyta</taxon>
        <taxon>Spermatophyta</taxon>
        <taxon>Magnoliopsida</taxon>
        <taxon>eudicotyledons</taxon>
        <taxon>Gunneridae</taxon>
        <taxon>Pentapetalae</taxon>
        <taxon>rosids</taxon>
        <taxon>fabids</taxon>
        <taxon>Rosales</taxon>
        <taxon>Rosaceae</taxon>
        <taxon>Rosoideae</taxon>
        <taxon>Rosoideae incertae sedis</taxon>
        <taxon>Rosa</taxon>
    </lineage>
</organism>
<evidence type="ECO:0000313" key="2">
    <source>
        <dbReference type="Proteomes" id="UP000238479"/>
    </source>
</evidence>
<evidence type="ECO:0000313" key="1">
    <source>
        <dbReference type="EMBL" id="PRQ26673.1"/>
    </source>
</evidence>
<proteinExistence type="predicted"/>
<dbReference type="InterPro" id="IPR019516">
    <property type="entry name" value="Glomulin/ALF4"/>
</dbReference>
<dbReference type="GO" id="GO:0055105">
    <property type="term" value="F:ubiquitin-protein transferase inhibitor activity"/>
    <property type="evidence" value="ECO:0007669"/>
    <property type="project" value="TreeGrafter"/>
</dbReference>
<dbReference type="PANTHER" id="PTHR15430:SF1">
    <property type="entry name" value="GLOMULIN"/>
    <property type="match status" value="1"/>
</dbReference>
<dbReference type="GO" id="GO:0005634">
    <property type="term" value="C:nucleus"/>
    <property type="evidence" value="ECO:0007669"/>
    <property type="project" value="EnsemblPlants"/>
</dbReference>
<dbReference type="GO" id="GO:1990110">
    <property type="term" value="P:callus formation"/>
    <property type="evidence" value="ECO:0007669"/>
    <property type="project" value="EnsemblPlants"/>
</dbReference>
<comment type="caution">
    <text evidence="1">The sequence shown here is derived from an EMBL/GenBank/DDBJ whole genome shotgun (WGS) entry which is preliminary data.</text>
</comment>
<dbReference type="AlphaFoldDB" id="A0A2P6PXL0"/>
<dbReference type="EMBL" id="PDCK01000044">
    <property type="protein sequence ID" value="PRQ26673.1"/>
    <property type="molecule type" value="Genomic_DNA"/>
</dbReference>
<dbReference type="Proteomes" id="UP000238479">
    <property type="component" value="Chromosome 6"/>
</dbReference>
<sequence>MADQPDQSSAVLQQILTSLSQPADPPQSSVSELVDFLNSTSAQSVPDNEDSEATAFRTLTQVHQFISSQSDQAIFDQLLFELPKAVSELGGVSERCLEVFESIIDRFVSMCGARDILSVLGEALAYLTMKGGDYGYVVPLFSVFSKVFPCLKRRHFEQVKEATGIILKVLKTVSLELEDEAELQKMFDRAVGIANSIHAVCLKLEGGVYEKLCALLGLYVLEIMALVSMNFEVLSSQPFVLQLSSFFPFCGLSYLGLITGSNVDKISRIVIRDDEDLHVDCFSDVKCGASVSVIWGHASNEVATAADEDLTAVKVELQNNQTKRWQAFGMLKHILASVNLPWELKKHAIDFLLSIRGGNISPCDKHSDFSSDMAGLFALLQAVQMVIMYTSDTELRKNAFNAFKSILADIPTSHRFDILKALITKSDSSSMSAILLDIVKGEMHKERMGNDEALQEENNTYPRSSLWTASVLELVESILRPPKGGPPSFPEHTDSVLAALNLYRYVLIAESRGKTNYTGVVSRSNLQKAYNEWLLPLRTLVTGIVAKNKNENNELAGDTLCTFNPVELVLYRCIELVEEKLKEST</sequence>
<gene>
    <name evidence="1" type="ORF">RchiOBHm_Chr6g0297191</name>
</gene>
<dbReference type="PANTHER" id="PTHR15430">
    <property type="entry name" value="GLOMULIN"/>
    <property type="match status" value="1"/>
</dbReference>